<evidence type="ECO:0000313" key="2">
    <source>
        <dbReference type="Proteomes" id="UP000095280"/>
    </source>
</evidence>
<evidence type="ECO:0000313" key="3">
    <source>
        <dbReference type="WBParaSite" id="maker-uti_cns_0014100-snap-gene-0.3-mRNA-1"/>
    </source>
</evidence>
<proteinExistence type="predicted"/>
<protein>
    <submittedName>
        <fullName evidence="3">Reverse transcriptase domain-containing protein</fullName>
    </submittedName>
</protein>
<dbReference type="SUPFAM" id="SSF56672">
    <property type="entry name" value="DNA/RNA polymerases"/>
    <property type="match status" value="1"/>
</dbReference>
<dbReference type="InterPro" id="IPR052055">
    <property type="entry name" value="Hepadnavirus_pol/RT"/>
</dbReference>
<dbReference type="Proteomes" id="UP000095280">
    <property type="component" value="Unplaced"/>
</dbReference>
<accession>A0A1I8IMS4</accession>
<feature type="compositionally biased region" description="Basic residues" evidence="1">
    <location>
        <begin position="26"/>
        <end position="38"/>
    </location>
</feature>
<keyword evidence="2" id="KW-1185">Reference proteome</keyword>
<feature type="compositionally biased region" description="Polar residues" evidence="1">
    <location>
        <begin position="13"/>
        <end position="22"/>
    </location>
</feature>
<dbReference type="InterPro" id="IPR043502">
    <property type="entry name" value="DNA/RNA_pol_sf"/>
</dbReference>
<dbReference type="PANTHER" id="PTHR33050:SF7">
    <property type="entry name" value="RIBONUCLEASE H"/>
    <property type="match status" value="1"/>
</dbReference>
<dbReference type="PANTHER" id="PTHR33050">
    <property type="entry name" value="REVERSE TRANSCRIPTASE DOMAIN-CONTAINING PROTEIN"/>
    <property type="match status" value="1"/>
</dbReference>
<evidence type="ECO:0000256" key="1">
    <source>
        <dbReference type="SAM" id="MobiDB-lite"/>
    </source>
</evidence>
<sequence length="1420" mass="156242">CCTLPKQQQQQQAENTSQSCSDQKQKQKQQHAKAAKPYRRPEAAMEASNARAGTGHQDGKDAVNQDKIWRQFLENEQRLDKQWEQNWGFICEFDPKTKKVLPEEASVYSEKVPNTDAGNYGNRLATEAGQRVAQMQAKFETQNRRSKPDKDIISREAKAEFLAKPSARVFRSRTIRPSPMAAAWRMSRVLFAQFRQQFHRLRNDLASDSFVVLINQVLLELGHQLTVEFLGTGFSECGQYWIICISERTEAARRSRWLSLDRATRLADRIHLGGGQIRNDPNQGIGGGLSNYNLFNLGEHPTQQGHQTDAAVALHVLREIAQLLTDLQQKLVFPLDRLVAVAASVGLVVNTQKNVVLCMPDDTKAAIFCQGADGQSKALPDRQRVALFQAVIETVIAPAWPVLAICCTVGDSSWQAMSSAPRPRAYCPEPVLTLQAPYRWGQTRTRTRRYVDCLLADTGAPDSASGVAFRVARQIANELRLGRYRLYAAGDKPRIVSVLGALPKSNGGVRLIHDCSRPQGKSVNSANESEQRLRFTYVQNFAKRLKKNYFMCKIDLSEAYRSCGIHPDDHLPVYRFEVSVRWCCSRHLHGGHAPAIWCGCFRQRDECEAFFNVLTSTLMAKLGFTVNWAKCQRPSKMMTFLGVELDTVKGLKRLSNEKVEKLLEQLDEIAAKDRISKQGLQQIIGRLVWASLVIECGRPFYQYLSSRSNSLTVGQQDEVYAALRSQLRWWKSALLAQRWKTFWFNGDFDAAIESDACLVGGAAVLRLSGGEAVAPLMALLSWRDRLRNCRLCIYCDNMAAVPSGDDAVADGGAALHSARELLGSSYAARSKSAISSHVRSWRAYWSAKGLDPAGCTVSALLNYLAGITGTRLRAYSSIRGHVSSLSTVVSAERRTGSEKAHQHLLWGCMRALGLQVNQKLLMSPSVLQNLWSMVDEGDNRQLACWAATITACLDFGKTIQFRDRVHRVLLPKFRACPALCPVEAIRRHLCVNKPPFFRPKCSFLTVVFPLVVSVARRTQRARLESWLLLHKHPASPGAAEVPHRLAALVEHEQLARTVSQAERLTARVSVAQSGAPDLRVRATWSLNEVAPDAQVAGDQVVGVLHRSWSLQSQQDQGDSRLDLRPQLRPGRGGQPDFVAANFARRRAESPGLELVRVQLAQLPGVALLRLMHLLRLRGVEAAGVARQVRGDRQEGGQAATVGEEAAHFEGVEAVLLPGCRELQRLGDRASAGGHGESVCWPGLRLMMSDGQGYSERGTTSTFDARQLAGVVEAPADGVGGVGEEADTQAGLGRSQQPPRILGGHRAEAVAQAEPRVQQRLEVGGRAAAAGESAAREAGGHVAAELPPQKAAAGAGRYGLGHRGHGAVCGTAEALGSVSGSPRGCRHLLSFSEKFIARMRSVMERPASPSALAARFQLMHC</sequence>
<organism evidence="2 3">
    <name type="scientific">Macrostomum lignano</name>
    <dbReference type="NCBI Taxonomy" id="282301"/>
    <lineage>
        <taxon>Eukaryota</taxon>
        <taxon>Metazoa</taxon>
        <taxon>Spiralia</taxon>
        <taxon>Lophotrochozoa</taxon>
        <taxon>Platyhelminthes</taxon>
        <taxon>Rhabditophora</taxon>
        <taxon>Macrostomorpha</taxon>
        <taxon>Macrostomida</taxon>
        <taxon>Macrostomidae</taxon>
        <taxon>Macrostomum</taxon>
    </lineage>
</organism>
<feature type="region of interest" description="Disordered" evidence="1">
    <location>
        <begin position="1111"/>
        <end position="1134"/>
    </location>
</feature>
<reference evidence="3" key="1">
    <citation type="submission" date="2016-11" db="UniProtKB">
        <authorList>
            <consortium name="WormBaseParasite"/>
        </authorList>
    </citation>
    <scope>IDENTIFICATION</scope>
</reference>
<dbReference type="WBParaSite" id="maker-uti_cns_0014100-snap-gene-0.3-mRNA-1">
    <property type="protein sequence ID" value="maker-uti_cns_0014100-snap-gene-0.3-mRNA-1"/>
    <property type="gene ID" value="maker-uti_cns_0014100-snap-gene-0.3"/>
</dbReference>
<dbReference type="Pfam" id="PF14945">
    <property type="entry name" value="LLC1"/>
    <property type="match status" value="1"/>
</dbReference>
<feature type="region of interest" description="Disordered" evidence="1">
    <location>
        <begin position="1"/>
        <end position="62"/>
    </location>
</feature>
<name>A0A1I8IMS4_9PLAT</name>
<dbReference type="InterPro" id="IPR020339">
    <property type="entry name" value="C20orf85-like"/>
</dbReference>